<dbReference type="STRING" id="428127.EUBDOL_00756"/>
<comment type="caution">
    <text evidence="1">The sequence shown here is derived from an EMBL/GenBank/DDBJ whole genome shotgun (WGS) entry which is preliminary data.</text>
</comment>
<protein>
    <submittedName>
        <fullName evidence="1">Uncharacterized protein</fullName>
    </submittedName>
</protein>
<proteinExistence type="predicted"/>
<evidence type="ECO:0000313" key="2">
    <source>
        <dbReference type="Proteomes" id="UP000004090"/>
    </source>
</evidence>
<reference evidence="1 2" key="2">
    <citation type="submission" date="2007-09" db="EMBL/GenBank/DDBJ databases">
        <authorList>
            <person name="Fulton L."/>
            <person name="Clifton S."/>
            <person name="Fulton B."/>
            <person name="Xu J."/>
            <person name="Minx P."/>
            <person name="Pepin K.H."/>
            <person name="Johnson M."/>
            <person name="Thiruvilangam P."/>
            <person name="Bhonagiri V."/>
            <person name="Nash W.E."/>
            <person name="Mardis E.R."/>
            <person name="Wilson R.K."/>
        </authorList>
    </citation>
    <scope>NUCLEOTIDE SEQUENCE [LARGE SCALE GENOMIC DNA]</scope>
    <source>
        <strain evidence="1 2">DSM 3991</strain>
    </source>
</reference>
<organism evidence="1 2">
    <name type="scientific">Amedibacillus dolichus DSM 3991</name>
    <dbReference type="NCBI Taxonomy" id="428127"/>
    <lineage>
        <taxon>Bacteria</taxon>
        <taxon>Bacillati</taxon>
        <taxon>Bacillota</taxon>
        <taxon>Erysipelotrichia</taxon>
        <taxon>Erysipelotrichales</taxon>
        <taxon>Erysipelotrichaceae</taxon>
        <taxon>Amedibacillus</taxon>
    </lineage>
</organism>
<dbReference type="HOGENOM" id="CLU_3343798_0_0_9"/>
<reference evidence="1 2" key="1">
    <citation type="submission" date="2007-09" db="EMBL/GenBank/DDBJ databases">
        <title>Draft genome sequence of Eubacterium dolichum (DSM 3991).</title>
        <authorList>
            <person name="Sudarsanam P."/>
            <person name="Ley R."/>
            <person name="Guruge J."/>
            <person name="Turnbaugh P.J."/>
            <person name="Mahowald M."/>
            <person name="Liep D."/>
            <person name="Gordon J."/>
        </authorList>
    </citation>
    <scope>NUCLEOTIDE SEQUENCE [LARGE SCALE GENOMIC DNA]</scope>
    <source>
        <strain evidence="1 2">DSM 3991</strain>
    </source>
</reference>
<accession>A8RAA6</accession>
<gene>
    <name evidence="1" type="ORF">EUBDOL_00756</name>
</gene>
<name>A8RAA6_9FIRM</name>
<evidence type="ECO:0000313" key="1">
    <source>
        <dbReference type="EMBL" id="EDP11578.1"/>
    </source>
</evidence>
<dbReference type="EMBL" id="ABAW02000018">
    <property type="protein sequence ID" value="EDP11578.1"/>
    <property type="molecule type" value="Genomic_DNA"/>
</dbReference>
<dbReference type="Proteomes" id="UP000004090">
    <property type="component" value="Unassembled WGS sequence"/>
</dbReference>
<dbReference type="AlphaFoldDB" id="A8RAA6"/>
<sequence>MHKRQSIGKSAVFCIIKEISKSYLGLLISVFEQYYKC</sequence>